<evidence type="ECO:0000313" key="4">
    <source>
        <dbReference type="Proteomes" id="UP000286561"/>
    </source>
</evidence>
<dbReference type="Proteomes" id="UP000286561">
    <property type="component" value="Unassembled WGS sequence"/>
</dbReference>
<dbReference type="InterPro" id="IPR032675">
    <property type="entry name" value="LRR_dom_sf"/>
</dbReference>
<dbReference type="PANTHER" id="PTHR45661">
    <property type="entry name" value="SURFACE ANTIGEN"/>
    <property type="match status" value="1"/>
</dbReference>
<dbReference type="InterPro" id="IPR053139">
    <property type="entry name" value="Surface_bspA-like"/>
</dbReference>
<evidence type="ECO:0000313" key="2">
    <source>
        <dbReference type="EMBL" id="RHC67454.1"/>
    </source>
</evidence>
<dbReference type="Proteomes" id="UP000284621">
    <property type="component" value="Unassembled WGS sequence"/>
</dbReference>
<reference evidence="3 4" key="1">
    <citation type="submission" date="2018-08" db="EMBL/GenBank/DDBJ databases">
        <title>A genome reference for cultivated species of the human gut microbiota.</title>
        <authorList>
            <person name="Zou Y."/>
            <person name="Xue W."/>
            <person name="Luo G."/>
        </authorList>
    </citation>
    <scope>NUCLEOTIDE SEQUENCE [LARGE SCALE GENOMIC DNA]</scope>
    <source>
        <strain evidence="2 3">AM34-3LB</strain>
        <strain evidence="1 4">AM48-23BH</strain>
    </source>
</reference>
<evidence type="ECO:0000313" key="1">
    <source>
        <dbReference type="EMBL" id="RGZ81211.1"/>
    </source>
</evidence>
<dbReference type="PANTHER" id="PTHR45661:SF3">
    <property type="entry name" value="IG-LIKE DOMAIN-CONTAINING PROTEIN"/>
    <property type="match status" value="1"/>
</dbReference>
<dbReference type="SUPFAM" id="SSF52058">
    <property type="entry name" value="L domain-like"/>
    <property type="match status" value="1"/>
</dbReference>
<name>A0A413PW72_9FIRM</name>
<dbReference type="InterPro" id="IPR026906">
    <property type="entry name" value="LRR_5"/>
</dbReference>
<dbReference type="RefSeq" id="WP_118329548.1">
    <property type="nucleotide sequence ID" value="NZ_CABJFJ010000002.1"/>
</dbReference>
<proteinExistence type="predicted"/>
<protein>
    <submittedName>
        <fullName evidence="1">Leucine-rich repeat domain-containing protein</fullName>
    </submittedName>
</protein>
<dbReference type="Gene3D" id="3.80.10.10">
    <property type="entry name" value="Ribonuclease Inhibitor"/>
    <property type="match status" value="1"/>
</dbReference>
<dbReference type="Pfam" id="PF13306">
    <property type="entry name" value="LRR_5"/>
    <property type="match status" value="1"/>
</dbReference>
<comment type="caution">
    <text evidence="1">The sequence shown here is derived from an EMBL/GenBank/DDBJ whole genome shotgun (WGS) entry which is preliminary data.</text>
</comment>
<dbReference type="EMBL" id="QSID01000002">
    <property type="protein sequence ID" value="RHC67454.1"/>
    <property type="molecule type" value="Genomic_DNA"/>
</dbReference>
<gene>
    <name evidence="2" type="ORF">DW833_02075</name>
    <name evidence="1" type="ORF">DW972_10700</name>
</gene>
<accession>A0A413PW72</accession>
<evidence type="ECO:0000313" key="3">
    <source>
        <dbReference type="Proteomes" id="UP000284621"/>
    </source>
</evidence>
<keyword evidence="3" id="KW-1185">Reference proteome</keyword>
<dbReference type="AlphaFoldDB" id="A0A413PW72"/>
<organism evidence="1 4">
    <name type="scientific">Anaerobutyricum hallii</name>
    <dbReference type="NCBI Taxonomy" id="39488"/>
    <lineage>
        <taxon>Bacteria</taxon>
        <taxon>Bacillati</taxon>
        <taxon>Bacillota</taxon>
        <taxon>Clostridia</taxon>
        <taxon>Lachnospirales</taxon>
        <taxon>Lachnospiraceae</taxon>
        <taxon>Anaerobutyricum</taxon>
    </lineage>
</organism>
<dbReference type="EMBL" id="QSEP01000073">
    <property type="protein sequence ID" value="RGZ81211.1"/>
    <property type="molecule type" value="Genomic_DNA"/>
</dbReference>
<sequence>MHCEICGGQIEIQANGKGMCTTCGTTYSIEYLRKLLCNSPTQSNRISPTNSNDFEIVAGTLIIYRGNSRRVIIPEGVVEIADAAFSNMTYLESIQLPTTLLSIGQYAFSGCKSLVNISIPTKVTSIGSSAFSNCKSLQKIILPNSITTLGSHVFHLCTNLKEITFSNNLKVIPMSAFENCESLLNISIPESVEIIEKDAFGSCKNLKEVYLPHAVEVSTSDSPFSCCKQLKKVICPSHFPPRIFIGTPWYENKSRELIQNGICPYCEGRLSIFGKKCKSCGKSY</sequence>